<feature type="transmembrane region" description="Helical" evidence="6">
    <location>
        <begin position="87"/>
        <end position="105"/>
    </location>
</feature>
<comment type="subcellular location">
    <subcellularLocation>
        <location evidence="1">Cell membrane</location>
        <topology evidence="1">Multi-pass membrane protein</topology>
    </subcellularLocation>
</comment>
<feature type="transmembrane region" description="Helical" evidence="6">
    <location>
        <begin position="349"/>
        <end position="369"/>
    </location>
</feature>
<dbReference type="PANTHER" id="PTHR42910:SF1">
    <property type="entry name" value="MAJOR FACILITATOR SUPERFAMILY (MFS) PROFILE DOMAIN-CONTAINING PROTEIN"/>
    <property type="match status" value="1"/>
</dbReference>
<dbReference type="GO" id="GO:0022857">
    <property type="term" value="F:transmembrane transporter activity"/>
    <property type="evidence" value="ECO:0007669"/>
    <property type="project" value="InterPro"/>
</dbReference>
<feature type="transmembrane region" description="Helical" evidence="6">
    <location>
        <begin position="375"/>
        <end position="395"/>
    </location>
</feature>
<sequence>MTNNVTELEMNKPKGQILTKRLVLLMSITCGLAVANLYYNQPLLADMGRTFHANSHQIGNISMFTQIGYAIGMFLFVPLGDMRERRLLITILLSAVTVSLVGVAAAQNLPWIYAASLAVGITTVVPQVIIPLAAQMAEPEERGKVIGSVMSGLLFGILLARTIAGFIGGSFGWRSMYWVAAVLMLALAVILRSFLPKSHPETPLKYRQVLTSLGELIITQPTLREASLVGALLFGSFSVFWTSLAFYLEGNPYNFGSQETGLFGLVGVVGAAAAPAVGRLADRFSTKSMVGMFILITLLSYLFFGLFGSSIWGLIVGVILLDLGVQGAQVSNQTRIYSLVPEARSRLNTVFMVTYFLGGSLGSSIGSYAWNMWKWQGVCLTGGTMIALSFIVWGVHRRIYNG</sequence>
<evidence type="ECO:0000313" key="8">
    <source>
        <dbReference type="EMBL" id="TWE09166.1"/>
    </source>
</evidence>
<dbReference type="RefSeq" id="WP_186446360.1">
    <property type="nucleotide sequence ID" value="NZ_VIVN01000001.1"/>
</dbReference>
<dbReference type="SUPFAM" id="SSF103473">
    <property type="entry name" value="MFS general substrate transporter"/>
    <property type="match status" value="1"/>
</dbReference>
<keyword evidence="2" id="KW-0813">Transport</keyword>
<dbReference type="PROSITE" id="PS50850">
    <property type="entry name" value="MFS"/>
    <property type="match status" value="1"/>
</dbReference>
<name>A0A561E0J9_9BACI</name>
<dbReference type="AlphaFoldDB" id="A0A561E0J9"/>
<dbReference type="Pfam" id="PF07690">
    <property type="entry name" value="MFS_1"/>
    <property type="match status" value="1"/>
</dbReference>
<feature type="transmembrane region" description="Helical" evidence="6">
    <location>
        <begin position="175"/>
        <end position="195"/>
    </location>
</feature>
<evidence type="ECO:0000313" key="9">
    <source>
        <dbReference type="Proteomes" id="UP000319671"/>
    </source>
</evidence>
<feature type="transmembrane region" description="Helical" evidence="6">
    <location>
        <begin position="260"/>
        <end position="281"/>
    </location>
</feature>
<comment type="caution">
    <text evidence="8">The sequence shown here is derived from an EMBL/GenBank/DDBJ whole genome shotgun (WGS) entry which is preliminary data.</text>
</comment>
<dbReference type="EMBL" id="VIVN01000001">
    <property type="protein sequence ID" value="TWE09166.1"/>
    <property type="molecule type" value="Genomic_DNA"/>
</dbReference>
<feature type="transmembrane region" description="Helical" evidence="6">
    <location>
        <begin position="228"/>
        <end position="248"/>
    </location>
</feature>
<feature type="transmembrane region" description="Helical" evidence="6">
    <location>
        <begin position="21"/>
        <end position="39"/>
    </location>
</feature>
<keyword evidence="9" id="KW-1185">Reference proteome</keyword>
<gene>
    <name evidence="8" type="ORF">FB550_1011198</name>
</gene>
<dbReference type="InterPro" id="IPR011701">
    <property type="entry name" value="MFS"/>
</dbReference>
<organism evidence="8 9">
    <name type="scientific">Neobacillus bataviensis</name>
    <dbReference type="NCBI Taxonomy" id="220685"/>
    <lineage>
        <taxon>Bacteria</taxon>
        <taxon>Bacillati</taxon>
        <taxon>Bacillota</taxon>
        <taxon>Bacilli</taxon>
        <taxon>Bacillales</taxon>
        <taxon>Bacillaceae</taxon>
        <taxon>Neobacillus</taxon>
    </lineage>
</organism>
<keyword evidence="4 6" id="KW-1133">Transmembrane helix</keyword>
<feature type="transmembrane region" description="Helical" evidence="6">
    <location>
        <begin position="111"/>
        <end position="133"/>
    </location>
</feature>
<feature type="transmembrane region" description="Helical" evidence="6">
    <location>
        <begin position="288"/>
        <end position="304"/>
    </location>
</feature>
<evidence type="ECO:0000256" key="1">
    <source>
        <dbReference type="ARBA" id="ARBA00004651"/>
    </source>
</evidence>
<protein>
    <submittedName>
        <fullName evidence="8">Putative MFS family arabinose efflux permease</fullName>
    </submittedName>
</protein>
<reference evidence="8 9" key="1">
    <citation type="submission" date="2019-06" db="EMBL/GenBank/DDBJ databases">
        <title>Sorghum-associated microbial communities from plants grown in Nebraska, USA.</title>
        <authorList>
            <person name="Schachtman D."/>
        </authorList>
    </citation>
    <scope>NUCLEOTIDE SEQUENCE [LARGE SCALE GENOMIC DNA]</scope>
    <source>
        <strain evidence="8 9">2482</strain>
    </source>
</reference>
<evidence type="ECO:0000256" key="6">
    <source>
        <dbReference type="SAM" id="Phobius"/>
    </source>
</evidence>
<dbReference type="CDD" id="cd17324">
    <property type="entry name" value="MFS_NepI_like"/>
    <property type="match status" value="1"/>
</dbReference>
<feature type="domain" description="Major facilitator superfamily (MFS) profile" evidence="7">
    <location>
        <begin position="19"/>
        <end position="402"/>
    </location>
</feature>
<keyword evidence="5 6" id="KW-0472">Membrane</keyword>
<dbReference type="GO" id="GO:0005886">
    <property type="term" value="C:plasma membrane"/>
    <property type="evidence" value="ECO:0007669"/>
    <property type="project" value="UniProtKB-SubCell"/>
</dbReference>
<evidence type="ECO:0000256" key="5">
    <source>
        <dbReference type="ARBA" id="ARBA00023136"/>
    </source>
</evidence>
<dbReference type="PANTHER" id="PTHR42910">
    <property type="entry name" value="TRANSPORTER SCO4007-RELATED"/>
    <property type="match status" value="1"/>
</dbReference>
<dbReference type="InterPro" id="IPR036259">
    <property type="entry name" value="MFS_trans_sf"/>
</dbReference>
<feature type="transmembrane region" description="Helical" evidence="6">
    <location>
        <begin position="145"/>
        <end position="169"/>
    </location>
</feature>
<accession>A0A561E0J9</accession>
<evidence type="ECO:0000256" key="3">
    <source>
        <dbReference type="ARBA" id="ARBA00022692"/>
    </source>
</evidence>
<evidence type="ECO:0000256" key="2">
    <source>
        <dbReference type="ARBA" id="ARBA00022448"/>
    </source>
</evidence>
<evidence type="ECO:0000259" key="7">
    <source>
        <dbReference type="PROSITE" id="PS50850"/>
    </source>
</evidence>
<keyword evidence="3 6" id="KW-0812">Transmembrane</keyword>
<dbReference type="InterPro" id="IPR020846">
    <property type="entry name" value="MFS_dom"/>
</dbReference>
<proteinExistence type="predicted"/>
<feature type="transmembrane region" description="Helical" evidence="6">
    <location>
        <begin position="59"/>
        <end position="80"/>
    </location>
</feature>
<dbReference type="Gene3D" id="1.20.1250.20">
    <property type="entry name" value="MFS general substrate transporter like domains"/>
    <property type="match status" value="1"/>
</dbReference>
<dbReference type="Proteomes" id="UP000319671">
    <property type="component" value="Unassembled WGS sequence"/>
</dbReference>
<evidence type="ECO:0000256" key="4">
    <source>
        <dbReference type="ARBA" id="ARBA00022989"/>
    </source>
</evidence>